<proteinExistence type="predicted"/>
<evidence type="ECO:0000313" key="3">
    <source>
        <dbReference type="Proteomes" id="UP000033907"/>
    </source>
</evidence>
<protein>
    <submittedName>
        <fullName evidence="2">Uncharacterized protein</fullName>
    </submittedName>
</protein>
<comment type="caution">
    <text evidence="2">The sequence shown here is derived from an EMBL/GenBank/DDBJ whole genome shotgun (WGS) entry which is preliminary data.</text>
</comment>
<name>A0A0G1GX01_9BACT</name>
<feature type="region of interest" description="Disordered" evidence="1">
    <location>
        <begin position="1"/>
        <end position="21"/>
    </location>
</feature>
<dbReference type="AlphaFoldDB" id="A0A0G1GX01"/>
<gene>
    <name evidence="2" type="ORF">UV91_C0001G0119</name>
</gene>
<sequence length="54" mass="5811">MSKDVQVAKAVADHAQATGEDPEKVKGWVAVGVMLVVPWKEGQYTLIFNSPNGL</sequence>
<evidence type="ECO:0000313" key="2">
    <source>
        <dbReference type="EMBL" id="KKT11907.1"/>
    </source>
</evidence>
<reference evidence="2 3" key="1">
    <citation type="journal article" date="2015" name="Nature">
        <title>rRNA introns, odd ribosomes, and small enigmatic genomes across a large radiation of phyla.</title>
        <authorList>
            <person name="Brown C.T."/>
            <person name="Hug L.A."/>
            <person name="Thomas B.C."/>
            <person name="Sharon I."/>
            <person name="Castelle C.J."/>
            <person name="Singh A."/>
            <person name="Wilkins M.J."/>
            <person name="Williams K.H."/>
            <person name="Banfield J.F."/>
        </authorList>
    </citation>
    <scope>NUCLEOTIDE SEQUENCE [LARGE SCALE GENOMIC DNA]</scope>
</reference>
<dbReference type="Proteomes" id="UP000033907">
    <property type="component" value="Unassembled WGS sequence"/>
</dbReference>
<accession>A0A0G1GX01</accession>
<organism evidence="2 3">
    <name type="scientific">Candidatus Nomurabacteria bacterium GW2011_GWF2_43_24</name>
    <dbReference type="NCBI Taxonomy" id="1618778"/>
    <lineage>
        <taxon>Bacteria</taxon>
        <taxon>Candidatus Nomuraibacteriota</taxon>
    </lineage>
</organism>
<evidence type="ECO:0000256" key="1">
    <source>
        <dbReference type="SAM" id="MobiDB-lite"/>
    </source>
</evidence>
<dbReference type="EMBL" id="LCGH01000001">
    <property type="protein sequence ID" value="KKT11907.1"/>
    <property type="molecule type" value="Genomic_DNA"/>
</dbReference>